<name>A0AAD5G815_AMBAR</name>
<evidence type="ECO:0000313" key="1">
    <source>
        <dbReference type="EMBL" id="KAI7732580.1"/>
    </source>
</evidence>
<organism evidence="1 2">
    <name type="scientific">Ambrosia artemisiifolia</name>
    <name type="common">Common ragweed</name>
    <dbReference type="NCBI Taxonomy" id="4212"/>
    <lineage>
        <taxon>Eukaryota</taxon>
        <taxon>Viridiplantae</taxon>
        <taxon>Streptophyta</taxon>
        <taxon>Embryophyta</taxon>
        <taxon>Tracheophyta</taxon>
        <taxon>Spermatophyta</taxon>
        <taxon>Magnoliopsida</taxon>
        <taxon>eudicotyledons</taxon>
        <taxon>Gunneridae</taxon>
        <taxon>Pentapetalae</taxon>
        <taxon>asterids</taxon>
        <taxon>campanulids</taxon>
        <taxon>Asterales</taxon>
        <taxon>Asteraceae</taxon>
        <taxon>Asteroideae</taxon>
        <taxon>Heliantheae alliance</taxon>
        <taxon>Heliantheae</taxon>
        <taxon>Ambrosia</taxon>
    </lineage>
</organism>
<reference evidence="1" key="1">
    <citation type="submission" date="2022-06" db="EMBL/GenBank/DDBJ databases">
        <title>Uncovering the hologenomic basis of an extraordinary plant invasion.</title>
        <authorList>
            <person name="Bieker V.C."/>
            <person name="Martin M.D."/>
            <person name="Gilbert T."/>
            <person name="Hodgins K."/>
            <person name="Battlay P."/>
            <person name="Petersen B."/>
            <person name="Wilson J."/>
        </authorList>
    </citation>
    <scope>NUCLEOTIDE SEQUENCE</scope>
    <source>
        <strain evidence="1">AA19_3_7</strain>
        <tissue evidence="1">Leaf</tissue>
    </source>
</reference>
<comment type="caution">
    <text evidence="1">The sequence shown here is derived from an EMBL/GenBank/DDBJ whole genome shotgun (WGS) entry which is preliminary data.</text>
</comment>
<accession>A0AAD5G815</accession>
<evidence type="ECO:0000313" key="2">
    <source>
        <dbReference type="Proteomes" id="UP001206925"/>
    </source>
</evidence>
<feature type="non-terminal residue" evidence="1">
    <location>
        <position position="146"/>
    </location>
</feature>
<keyword evidence="2" id="KW-1185">Reference proteome</keyword>
<dbReference type="EMBL" id="JAMZMK010010205">
    <property type="protein sequence ID" value="KAI7732580.1"/>
    <property type="molecule type" value="Genomic_DNA"/>
</dbReference>
<dbReference type="AlphaFoldDB" id="A0AAD5G815"/>
<dbReference type="Proteomes" id="UP001206925">
    <property type="component" value="Unassembled WGS sequence"/>
</dbReference>
<proteinExistence type="predicted"/>
<sequence>MMCSFSQIGFTSFVPSVTLCWRLDSATASCATVFARFCENMESNFEFCTFKRFPLGKYAETYFVAFRILFTVVVKVGQSRTVYFKFVQLACNQGEKRKKETEKSEKDMVTFSDFHMIISNTKDKEIYLEMIKKNTQPIHFVSKHTC</sequence>
<protein>
    <submittedName>
        <fullName evidence="1">Uncharacterized protein</fullName>
    </submittedName>
</protein>
<gene>
    <name evidence="1" type="ORF">M8C21_024186</name>
</gene>